<accession>A0A556QST3</accession>
<dbReference type="PANTHER" id="PTHR43317:SF3">
    <property type="entry name" value="BLR2883 PROTEIN"/>
    <property type="match status" value="1"/>
</dbReference>
<dbReference type="GO" id="GO:0006596">
    <property type="term" value="P:polyamine biosynthetic process"/>
    <property type="evidence" value="ECO:0007669"/>
    <property type="project" value="UniProtKB-KW"/>
</dbReference>
<comment type="caution">
    <text evidence="2">The sequence shown here is derived from an EMBL/GenBank/DDBJ whole genome shotgun (WGS) entry which is preliminary data.</text>
</comment>
<name>A0A556QST3_9BACT</name>
<sequence>MKPHYNLAETRTPDGARLSLHEHDGTYCIRLNGQDLMHSMTSSSEVLLGELAADRLATKNPTRVIIGGMGLGYTLKAVIAKAGAKAVIEVAELMTEVVEWNRTHMAKLNGHLLADPRVQVRLGDVVDTIASARPNSYDAILLDVDNGPIPMVRAGNFRLYSPRGLETMKGKLKPGGRLAIWSASPDHTFEARLRAAGFTAQAIPAKLFPTAKRSAYVIYVGDKPALDSEEWVPKTERSKPPRRR</sequence>
<proteinExistence type="predicted"/>
<reference evidence="2 3" key="1">
    <citation type="submission" date="2019-07" db="EMBL/GenBank/DDBJ databases">
        <title>Description of 53C-WASEF.</title>
        <authorList>
            <person name="Pitt A."/>
            <person name="Hahn M.W."/>
        </authorList>
    </citation>
    <scope>NUCLEOTIDE SEQUENCE [LARGE SCALE GENOMIC DNA]</scope>
    <source>
        <strain evidence="2 3">53C-WASEF</strain>
    </source>
</reference>
<protein>
    <submittedName>
        <fullName evidence="2">Spermine synthase</fullName>
    </submittedName>
</protein>
<dbReference type="Gene3D" id="3.40.50.150">
    <property type="entry name" value="Vaccinia Virus protein VP39"/>
    <property type="match status" value="1"/>
</dbReference>
<keyword evidence="3" id="KW-1185">Reference proteome</keyword>
<dbReference type="SUPFAM" id="SSF53335">
    <property type="entry name" value="S-adenosyl-L-methionine-dependent methyltransferases"/>
    <property type="match status" value="1"/>
</dbReference>
<evidence type="ECO:0000313" key="3">
    <source>
        <dbReference type="Proteomes" id="UP000315648"/>
    </source>
</evidence>
<evidence type="ECO:0000256" key="1">
    <source>
        <dbReference type="ARBA" id="ARBA00023115"/>
    </source>
</evidence>
<organism evidence="2 3">
    <name type="scientific">Rariglobus hedericola</name>
    <dbReference type="NCBI Taxonomy" id="2597822"/>
    <lineage>
        <taxon>Bacteria</taxon>
        <taxon>Pseudomonadati</taxon>
        <taxon>Verrucomicrobiota</taxon>
        <taxon>Opitutia</taxon>
        <taxon>Opitutales</taxon>
        <taxon>Opitutaceae</taxon>
        <taxon>Rariglobus</taxon>
    </lineage>
</organism>
<gene>
    <name evidence="2" type="ORF">FPL22_02820</name>
</gene>
<dbReference type="EMBL" id="VMBG01000001">
    <property type="protein sequence ID" value="TSJ79707.1"/>
    <property type="molecule type" value="Genomic_DNA"/>
</dbReference>
<evidence type="ECO:0000313" key="2">
    <source>
        <dbReference type="EMBL" id="TSJ79707.1"/>
    </source>
</evidence>
<dbReference type="PANTHER" id="PTHR43317">
    <property type="entry name" value="THERMOSPERMINE SYNTHASE ACAULIS5"/>
    <property type="match status" value="1"/>
</dbReference>
<dbReference type="OrthoDB" id="9793351at2"/>
<dbReference type="InterPro" id="IPR029063">
    <property type="entry name" value="SAM-dependent_MTases_sf"/>
</dbReference>
<dbReference type="AlphaFoldDB" id="A0A556QST3"/>
<keyword evidence="1" id="KW-0620">Polyamine biosynthesis</keyword>
<dbReference type="Proteomes" id="UP000315648">
    <property type="component" value="Unassembled WGS sequence"/>
</dbReference>